<dbReference type="Proteomes" id="UP001597114">
    <property type="component" value="Unassembled WGS sequence"/>
</dbReference>
<keyword evidence="1" id="KW-0472">Membrane</keyword>
<evidence type="ECO:0000313" key="2">
    <source>
        <dbReference type="EMBL" id="MFD1519832.1"/>
    </source>
</evidence>
<accession>A0ABW4EXZ2</accession>
<sequence length="154" mass="16901">MTYVLLSLFWTVAGLVVGYCLGRAGRLEAPEVAMHRAENPPSWWRRHLGSRLVGVLLVVLAVLSVLTGATFIDRQADIAACQNEYNRQFAAALTERNVASAREREGQRQLLDAALRPRDDLDAAALTAAYQRYLAILAAADAQREANPLPVRAC</sequence>
<keyword evidence="1" id="KW-0812">Transmembrane</keyword>
<evidence type="ECO:0000256" key="1">
    <source>
        <dbReference type="SAM" id="Phobius"/>
    </source>
</evidence>
<comment type="caution">
    <text evidence="2">The sequence shown here is derived from an EMBL/GenBank/DDBJ whole genome shotgun (WGS) entry which is preliminary data.</text>
</comment>
<proteinExistence type="predicted"/>
<organism evidence="2 3">
    <name type="scientific">Pseudonocardia yunnanensis</name>
    <dbReference type="NCBI Taxonomy" id="58107"/>
    <lineage>
        <taxon>Bacteria</taxon>
        <taxon>Bacillati</taxon>
        <taxon>Actinomycetota</taxon>
        <taxon>Actinomycetes</taxon>
        <taxon>Pseudonocardiales</taxon>
        <taxon>Pseudonocardiaceae</taxon>
        <taxon>Pseudonocardia</taxon>
    </lineage>
</organism>
<reference evidence="3" key="1">
    <citation type="journal article" date="2019" name="Int. J. Syst. Evol. Microbiol.">
        <title>The Global Catalogue of Microorganisms (GCM) 10K type strain sequencing project: providing services to taxonomists for standard genome sequencing and annotation.</title>
        <authorList>
            <consortium name="The Broad Institute Genomics Platform"/>
            <consortium name="The Broad Institute Genome Sequencing Center for Infectious Disease"/>
            <person name="Wu L."/>
            <person name="Ma J."/>
        </authorList>
    </citation>
    <scope>NUCLEOTIDE SEQUENCE [LARGE SCALE GENOMIC DNA]</scope>
    <source>
        <strain evidence="3">CCM 7043</strain>
    </source>
</reference>
<protein>
    <submittedName>
        <fullName evidence="2">Uncharacterized protein</fullName>
    </submittedName>
</protein>
<feature type="transmembrane region" description="Helical" evidence="1">
    <location>
        <begin position="52"/>
        <end position="72"/>
    </location>
</feature>
<keyword evidence="3" id="KW-1185">Reference proteome</keyword>
<dbReference type="RefSeq" id="WP_344723475.1">
    <property type="nucleotide sequence ID" value="NZ_BAAAUS010000020.1"/>
</dbReference>
<keyword evidence="1" id="KW-1133">Transmembrane helix</keyword>
<name>A0ABW4EXZ2_9PSEU</name>
<evidence type="ECO:0000313" key="3">
    <source>
        <dbReference type="Proteomes" id="UP001597114"/>
    </source>
</evidence>
<gene>
    <name evidence="2" type="ORF">ACFSJD_20215</name>
</gene>
<dbReference type="EMBL" id="JBHUCO010000021">
    <property type="protein sequence ID" value="MFD1519832.1"/>
    <property type="molecule type" value="Genomic_DNA"/>
</dbReference>